<dbReference type="AlphaFoldDB" id="A0A396IT88"/>
<reference evidence="2" key="1">
    <citation type="journal article" date="2018" name="Nat. Plants">
        <title>Whole-genome landscape of Medicago truncatula symbiotic genes.</title>
        <authorList>
            <person name="Pecrix Y."/>
            <person name="Gamas P."/>
            <person name="Carrere S."/>
        </authorList>
    </citation>
    <scope>NUCLEOTIDE SEQUENCE</scope>
    <source>
        <tissue evidence="2">Leaves</tissue>
    </source>
</reference>
<accession>A0A396IT88</accession>
<dbReference type="Gramene" id="rna14071">
    <property type="protein sequence ID" value="RHN66147.1"/>
    <property type="gene ID" value="gene14071"/>
</dbReference>
<dbReference type="Proteomes" id="UP000265566">
    <property type="component" value="Chromosome 3"/>
</dbReference>
<feature type="region of interest" description="Disordered" evidence="1">
    <location>
        <begin position="85"/>
        <end position="148"/>
    </location>
</feature>
<protein>
    <recommendedName>
        <fullName evidence="3">CC-NBS-LRR resistance protein</fullName>
    </recommendedName>
</protein>
<dbReference type="EMBL" id="PSQE01000003">
    <property type="protein sequence ID" value="RHN66147.1"/>
    <property type="molecule type" value="Genomic_DNA"/>
</dbReference>
<evidence type="ECO:0000256" key="1">
    <source>
        <dbReference type="SAM" id="MobiDB-lite"/>
    </source>
</evidence>
<gene>
    <name evidence="2" type="ORF">MtrunA17_Chr3g0087641</name>
</gene>
<feature type="compositionally biased region" description="Low complexity" evidence="1">
    <location>
        <begin position="128"/>
        <end position="139"/>
    </location>
</feature>
<evidence type="ECO:0008006" key="3">
    <source>
        <dbReference type="Google" id="ProtNLM"/>
    </source>
</evidence>
<feature type="compositionally biased region" description="Polar residues" evidence="1">
    <location>
        <begin position="85"/>
        <end position="96"/>
    </location>
</feature>
<evidence type="ECO:0000313" key="2">
    <source>
        <dbReference type="EMBL" id="RHN66147.1"/>
    </source>
</evidence>
<proteinExistence type="predicted"/>
<comment type="caution">
    <text evidence="2">The sequence shown here is derived from an EMBL/GenBank/DDBJ whole genome shotgun (WGS) entry which is preliminary data.</text>
</comment>
<sequence length="350" mass="38730">MASFLTDLAKSYVVQLINGVISESSYICCFPCIANDSEEERARLEIESTTVKQRVDGATRRGEDVQEFMNEQQSLEAIDTTIKSSQGNKLEGSTSDKLVGAKNEPPVQQVSPKQKASLGVEISVEEGTTSANANTKTSSPHSKEDGDVTTQDVDVKLWQETSNTNINQAFLNDDVAMKVSSNIQNEFPKDEEILVSKSRLSCIPSQSPSKPSEGDPSQLDEDLISSLVVTRELENLVSKNHLAIDNMSLLTNFLVNHPSILLTDASLSNRYKGYAYNCLAELLKFLQTHIVLDVLGSSQSEFVELLQDVRKCGFDKDWLDRVEKRALFPDLQFSQNALQKILDSQQNKGS</sequence>
<organism evidence="2">
    <name type="scientific">Medicago truncatula</name>
    <name type="common">Barrel medic</name>
    <name type="synonym">Medicago tribuloides</name>
    <dbReference type="NCBI Taxonomy" id="3880"/>
    <lineage>
        <taxon>Eukaryota</taxon>
        <taxon>Viridiplantae</taxon>
        <taxon>Streptophyta</taxon>
        <taxon>Embryophyta</taxon>
        <taxon>Tracheophyta</taxon>
        <taxon>Spermatophyta</taxon>
        <taxon>Magnoliopsida</taxon>
        <taxon>eudicotyledons</taxon>
        <taxon>Gunneridae</taxon>
        <taxon>Pentapetalae</taxon>
        <taxon>rosids</taxon>
        <taxon>fabids</taxon>
        <taxon>Fabales</taxon>
        <taxon>Fabaceae</taxon>
        <taxon>Papilionoideae</taxon>
        <taxon>50 kb inversion clade</taxon>
        <taxon>NPAAA clade</taxon>
        <taxon>Hologalegina</taxon>
        <taxon>IRL clade</taxon>
        <taxon>Trifolieae</taxon>
        <taxon>Medicago</taxon>
    </lineage>
</organism>
<name>A0A396IT88_MEDTR</name>